<dbReference type="RefSeq" id="WP_012920366.1">
    <property type="nucleotide sequence ID" value="NC_013729.1"/>
</dbReference>
<keyword evidence="3 6" id="KW-0812">Transmembrane</keyword>
<feature type="transmembrane region" description="Helical" evidence="6">
    <location>
        <begin position="361"/>
        <end position="379"/>
    </location>
</feature>
<dbReference type="STRING" id="479435.Kfla_2745"/>
<feature type="transmembrane region" description="Helical" evidence="6">
    <location>
        <begin position="147"/>
        <end position="166"/>
    </location>
</feature>
<keyword evidence="5 6" id="KW-0472">Membrane</keyword>
<evidence type="ECO:0000256" key="2">
    <source>
        <dbReference type="ARBA" id="ARBA00022475"/>
    </source>
</evidence>
<dbReference type="AlphaFoldDB" id="D2PZ16"/>
<feature type="transmembrane region" description="Helical" evidence="6">
    <location>
        <begin position="328"/>
        <end position="349"/>
    </location>
</feature>
<dbReference type="CDD" id="cd13126">
    <property type="entry name" value="MATE_like_11"/>
    <property type="match status" value="1"/>
</dbReference>
<reference evidence="8" key="1">
    <citation type="submission" date="2009-09" db="EMBL/GenBank/DDBJ databases">
        <title>The complete genome of Kribbella flavida DSM 17836.</title>
        <authorList>
            <consortium name="US DOE Joint Genome Institute (JGI-PGF)"/>
            <person name="Lucas S."/>
            <person name="Copeland A."/>
            <person name="Lapidus A."/>
            <person name="Glavina del Rio T."/>
            <person name="Dalin E."/>
            <person name="Tice H."/>
            <person name="Bruce D."/>
            <person name="Goodwin L."/>
            <person name="Pitluck S."/>
            <person name="Kyrpides N."/>
            <person name="Mavromatis K."/>
            <person name="Ivanova N."/>
            <person name="Saunders E."/>
            <person name="Brettin T."/>
            <person name="Detter J.C."/>
            <person name="Han C."/>
            <person name="Larimer F."/>
            <person name="Land M."/>
            <person name="Hauser L."/>
            <person name="Markowitz V."/>
            <person name="Cheng J.-F."/>
            <person name="Hugenholtz P."/>
            <person name="Woyke T."/>
            <person name="Wu D."/>
            <person name="Pukall R."/>
            <person name="Klenk H.-P."/>
            <person name="Eisen J.A."/>
        </authorList>
    </citation>
    <scope>NUCLEOTIDE SEQUENCE [LARGE SCALE GENOMIC DNA]</scope>
    <source>
        <strain evidence="8">DSM 17836 / JCM 10339 / NBRC 14399</strain>
    </source>
</reference>
<evidence type="ECO:0008006" key="9">
    <source>
        <dbReference type="Google" id="ProtNLM"/>
    </source>
</evidence>
<keyword evidence="2" id="KW-1003">Cell membrane</keyword>
<reference evidence="7 8" key="2">
    <citation type="journal article" date="2010" name="Stand. Genomic Sci.">
        <title>Complete genome sequence of Kribbella flavida type strain (IFO 14399).</title>
        <authorList>
            <person name="Pukall R."/>
            <person name="Lapidus A."/>
            <person name="Glavina Del Rio T."/>
            <person name="Copeland A."/>
            <person name="Tice H."/>
            <person name="Cheng J.-F."/>
            <person name="Lucas S."/>
            <person name="Chen F."/>
            <person name="Nolan M."/>
            <person name="LaButti K."/>
            <person name="Pati A."/>
            <person name="Ivanova N."/>
            <person name="Mavrommatis K."/>
            <person name="Mikhailova N."/>
            <person name="Pitluck S."/>
            <person name="Bruce D."/>
            <person name="Goodwin L."/>
            <person name="Land M."/>
            <person name="Hauser L."/>
            <person name="Chang Y.-J."/>
            <person name="Jeffries C.D."/>
            <person name="Chen A."/>
            <person name="Palaniappan K."/>
            <person name="Chain P."/>
            <person name="Rohde M."/>
            <person name="Goeker M."/>
            <person name="Bristow J."/>
            <person name="Eisen J.A."/>
            <person name="Markowitz V."/>
            <person name="Hugenholtz P."/>
            <person name="Kyrpides N.C."/>
            <person name="Klenk H.-P."/>
            <person name="Brettin T."/>
        </authorList>
    </citation>
    <scope>NUCLEOTIDE SEQUENCE [LARGE SCALE GENOMIC DNA]</scope>
    <source>
        <strain evidence="8">DSM 17836 / JCM 10339 / NBRC 14399</strain>
    </source>
</reference>
<accession>D2PZ16</accession>
<comment type="subcellular location">
    <subcellularLocation>
        <location evidence="1">Cell membrane</location>
        <topology evidence="1">Multi-pass membrane protein</topology>
    </subcellularLocation>
</comment>
<evidence type="ECO:0000313" key="8">
    <source>
        <dbReference type="Proteomes" id="UP000007967"/>
    </source>
</evidence>
<feature type="transmembrane region" description="Helical" evidence="6">
    <location>
        <begin position="283"/>
        <end position="308"/>
    </location>
</feature>
<evidence type="ECO:0000256" key="1">
    <source>
        <dbReference type="ARBA" id="ARBA00004651"/>
    </source>
</evidence>
<name>D2PZ16_KRIFD</name>
<proteinExistence type="predicted"/>
<feature type="transmembrane region" description="Helical" evidence="6">
    <location>
        <begin position="114"/>
        <end position="135"/>
    </location>
</feature>
<organism evidence="7 8">
    <name type="scientific">Kribbella flavida (strain DSM 17836 / JCM 10339 / NBRC 14399)</name>
    <dbReference type="NCBI Taxonomy" id="479435"/>
    <lineage>
        <taxon>Bacteria</taxon>
        <taxon>Bacillati</taxon>
        <taxon>Actinomycetota</taxon>
        <taxon>Actinomycetes</taxon>
        <taxon>Propionibacteriales</taxon>
        <taxon>Kribbellaceae</taxon>
        <taxon>Kribbella</taxon>
    </lineage>
</organism>
<dbReference type="PANTHER" id="PTHR30250">
    <property type="entry name" value="PST FAMILY PREDICTED COLANIC ACID TRANSPORTER"/>
    <property type="match status" value="1"/>
</dbReference>
<protein>
    <recommendedName>
        <fullName evidence="9">Polysaccharide biosynthesis protein</fullName>
    </recommendedName>
</protein>
<feature type="transmembrane region" description="Helical" evidence="6">
    <location>
        <begin position="84"/>
        <end position="108"/>
    </location>
</feature>
<dbReference type="Proteomes" id="UP000007967">
    <property type="component" value="Chromosome"/>
</dbReference>
<dbReference type="HOGENOM" id="CLU_038929_0_0_11"/>
<feature type="transmembrane region" description="Helical" evidence="6">
    <location>
        <begin position="385"/>
        <end position="402"/>
    </location>
</feature>
<evidence type="ECO:0000256" key="6">
    <source>
        <dbReference type="SAM" id="Phobius"/>
    </source>
</evidence>
<dbReference type="KEGG" id="kfl:Kfla_2745"/>
<evidence type="ECO:0000256" key="3">
    <source>
        <dbReference type="ARBA" id="ARBA00022692"/>
    </source>
</evidence>
<evidence type="ECO:0000256" key="4">
    <source>
        <dbReference type="ARBA" id="ARBA00022989"/>
    </source>
</evidence>
<dbReference type="InterPro" id="IPR050833">
    <property type="entry name" value="Poly_Biosynth_Transport"/>
</dbReference>
<evidence type="ECO:0000256" key="5">
    <source>
        <dbReference type="ARBA" id="ARBA00023136"/>
    </source>
</evidence>
<keyword evidence="8" id="KW-1185">Reference proteome</keyword>
<evidence type="ECO:0000313" key="7">
    <source>
        <dbReference type="EMBL" id="ADB31810.1"/>
    </source>
</evidence>
<sequence length="420" mass="43520">MKLRRLAGPAGRAGWSLADQGLSSLSNLAVGVLVARSSSVADFGVYALAFGGYTIALNVSRAVATEPLGVRYSGQRTPQWHKAVRASTATAFLAGVAAMLVGLLIAAFPGIPSAGVLVAFAVTMPGLLLQDAWRFAFFVVGDGRRAFVNDLVWLVAMAVLFAGLYATGTASAFSLTLCWGLGAVVAAIAGRFQAGLLPRLQLVRDWLKEHRDLTPKYVGEMLAVSGTIQVYMLGITAVASIVAVSGIRGAQVLLGPVNVLNQGIRAIAVPEASRALKHSYRRLWRVGLVISGGVGAGALAWGAIFLLLPEAVGRELLGPAVWAEASAVMIPVILLQALGASNSGAFAILRALAAAGRGLRVRLISSVVLITAGITGAALGGPLGAAWGLASAAFCTLLLWWYEAHQALTTHRRTNSPTPG</sequence>
<dbReference type="eggNOG" id="COG2244">
    <property type="taxonomic scope" value="Bacteria"/>
</dbReference>
<keyword evidence="4 6" id="KW-1133">Transmembrane helix</keyword>
<dbReference type="GO" id="GO:0005886">
    <property type="term" value="C:plasma membrane"/>
    <property type="evidence" value="ECO:0007669"/>
    <property type="project" value="UniProtKB-SubCell"/>
</dbReference>
<gene>
    <name evidence="7" type="ordered locus">Kfla_2745</name>
</gene>
<dbReference type="PANTHER" id="PTHR30250:SF26">
    <property type="entry name" value="PSMA PROTEIN"/>
    <property type="match status" value="1"/>
</dbReference>
<dbReference type="EMBL" id="CP001736">
    <property type="protein sequence ID" value="ADB31810.1"/>
    <property type="molecule type" value="Genomic_DNA"/>
</dbReference>